<evidence type="ECO:0000256" key="3">
    <source>
        <dbReference type="ARBA" id="ARBA00022598"/>
    </source>
</evidence>
<accession>A0A2H0LWV6</accession>
<proteinExistence type="inferred from homology"/>
<dbReference type="FunFam" id="1.10.240.10:FF:000005">
    <property type="entry name" value="Tryptophan--tRNA ligase"/>
    <property type="match status" value="1"/>
</dbReference>
<keyword evidence="4 10" id="KW-0547">Nucleotide-binding</keyword>
<dbReference type="AlphaFoldDB" id="A0A2H0LWV6"/>
<gene>
    <name evidence="11" type="primary">trpS</name>
    <name evidence="11" type="ORF">COV72_06320</name>
</gene>
<evidence type="ECO:0000256" key="1">
    <source>
        <dbReference type="ARBA" id="ARBA00005594"/>
    </source>
</evidence>
<dbReference type="Gene3D" id="1.10.240.10">
    <property type="entry name" value="Tyrosyl-Transfer RNA Synthetase"/>
    <property type="match status" value="1"/>
</dbReference>
<sequence>MNKRRILSGMRPTGRLHLGHLVGALNNWARLQDEYECFFMVADWHALMSEYANPSIIKENAFDNIIDWIACGISPDKATIFIQSDVKEHLDLFMILSALTPLGWLERCPTYKEQIKELKNKDISTYAFLGYPVLQAADILAYKAEYVPIGEDQLPHLELTREIARRFNSLYKEDILIDPQPLLTAFPRLLGLDLRKMSKSYDNCIYLSDSRDILHKKVMSMITDPKRIKRTDPGHPEKCNVHSYYAVFKPELVEEIKEKCKFAQIGCTECKAKLSEILTEHLRPIQEKRNKLISDKKQISDIIDKGKIKAEEVTSGTLKEVKRVMGI</sequence>
<dbReference type="EMBL" id="PCWA01000084">
    <property type="protein sequence ID" value="PIQ88888.1"/>
    <property type="molecule type" value="Genomic_DNA"/>
</dbReference>
<dbReference type="NCBIfam" id="TIGR00233">
    <property type="entry name" value="trpS"/>
    <property type="match status" value="1"/>
</dbReference>
<dbReference type="GO" id="GO:0005829">
    <property type="term" value="C:cytosol"/>
    <property type="evidence" value="ECO:0007669"/>
    <property type="project" value="TreeGrafter"/>
</dbReference>
<dbReference type="InterPro" id="IPR014729">
    <property type="entry name" value="Rossmann-like_a/b/a_fold"/>
</dbReference>
<dbReference type="InterPro" id="IPR002305">
    <property type="entry name" value="aa-tRNA-synth_Ic"/>
</dbReference>
<comment type="similarity">
    <text evidence="1 10">Belongs to the class-I aminoacyl-tRNA synthetase family.</text>
</comment>
<evidence type="ECO:0000256" key="8">
    <source>
        <dbReference type="ARBA" id="ARBA00049929"/>
    </source>
</evidence>
<dbReference type="PRINTS" id="PR01039">
    <property type="entry name" value="TRNASYNTHTRP"/>
</dbReference>
<dbReference type="PROSITE" id="PS00178">
    <property type="entry name" value="AA_TRNA_LIGASE_I"/>
    <property type="match status" value="1"/>
</dbReference>
<keyword evidence="3 10" id="KW-0436">Ligase</keyword>
<keyword evidence="5 10" id="KW-0067">ATP-binding</keyword>
<evidence type="ECO:0000256" key="6">
    <source>
        <dbReference type="ARBA" id="ARBA00022917"/>
    </source>
</evidence>
<dbReference type="SUPFAM" id="SSF52374">
    <property type="entry name" value="Nucleotidylyl transferase"/>
    <property type="match status" value="1"/>
</dbReference>
<protein>
    <recommendedName>
        <fullName evidence="2 9">Tryptophan--tRNA ligase</fullName>
        <ecNumber evidence="2 9">6.1.1.2</ecNumber>
    </recommendedName>
</protein>
<dbReference type="Gene3D" id="3.40.50.620">
    <property type="entry name" value="HUPs"/>
    <property type="match status" value="1"/>
</dbReference>
<dbReference type="PANTHER" id="PTHR43766:SF1">
    <property type="entry name" value="TRYPTOPHAN--TRNA LIGASE, MITOCHONDRIAL"/>
    <property type="match status" value="1"/>
</dbReference>
<evidence type="ECO:0000256" key="10">
    <source>
        <dbReference type="RuleBase" id="RU363036"/>
    </source>
</evidence>
<keyword evidence="7 10" id="KW-0030">Aminoacyl-tRNA synthetase</keyword>
<organism evidence="11 12">
    <name type="scientific">Candidatus Ghiorseimicrobium undicola</name>
    <dbReference type="NCBI Taxonomy" id="1974746"/>
    <lineage>
        <taxon>Bacteria</taxon>
        <taxon>Pseudomonadati</taxon>
        <taxon>Candidatus Omnitrophota</taxon>
        <taxon>Candidatus Ghiorseimicrobium</taxon>
    </lineage>
</organism>
<dbReference type="InterPro" id="IPR001412">
    <property type="entry name" value="aa-tRNA-synth_I_CS"/>
</dbReference>
<dbReference type="Proteomes" id="UP000229641">
    <property type="component" value="Unassembled WGS sequence"/>
</dbReference>
<evidence type="ECO:0000256" key="4">
    <source>
        <dbReference type="ARBA" id="ARBA00022741"/>
    </source>
</evidence>
<dbReference type="Pfam" id="PF00579">
    <property type="entry name" value="tRNA-synt_1b"/>
    <property type="match status" value="1"/>
</dbReference>
<evidence type="ECO:0000256" key="9">
    <source>
        <dbReference type="NCBIfam" id="TIGR00233"/>
    </source>
</evidence>
<dbReference type="GO" id="GO:0004830">
    <property type="term" value="F:tryptophan-tRNA ligase activity"/>
    <property type="evidence" value="ECO:0007669"/>
    <property type="project" value="UniProtKB-UniRule"/>
</dbReference>
<dbReference type="EC" id="6.1.1.2" evidence="2 9"/>
<evidence type="ECO:0000256" key="5">
    <source>
        <dbReference type="ARBA" id="ARBA00022840"/>
    </source>
</evidence>
<dbReference type="InterPro" id="IPR002306">
    <property type="entry name" value="Trp-tRNA-ligase"/>
</dbReference>
<comment type="caution">
    <text evidence="11">The sequence shown here is derived from an EMBL/GenBank/DDBJ whole genome shotgun (WGS) entry which is preliminary data.</text>
</comment>
<evidence type="ECO:0000313" key="11">
    <source>
        <dbReference type="EMBL" id="PIQ88888.1"/>
    </source>
</evidence>
<dbReference type="GO" id="GO:0005524">
    <property type="term" value="F:ATP binding"/>
    <property type="evidence" value="ECO:0007669"/>
    <property type="project" value="UniProtKB-KW"/>
</dbReference>
<name>A0A2H0LWV6_9BACT</name>
<dbReference type="CDD" id="cd00806">
    <property type="entry name" value="TrpRS_core"/>
    <property type="match status" value="1"/>
</dbReference>
<evidence type="ECO:0000313" key="12">
    <source>
        <dbReference type="Proteomes" id="UP000229641"/>
    </source>
</evidence>
<evidence type="ECO:0000256" key="2">
    <source>
        <dbReference type="ARBA" id="ARBA00013161"/>
    </source>
</evidence>
<keyword evidence="6 10" id="KW-0648">Protein biosynthesis</keyword>
<dbReference type="GO" id="GO:0006436">
    <property type="term" value="P:tryptophanyl-tRNA aminoacylation"/>
    <property type="evidence" value="ECO:0007669"/>
    <property type="project" value="UniProtKB-UniRule"/>
</dbReference>
<dbReference type="InterPro" id="IPR050203">
    <property type="entry name" value="Trp-tRNA_synthetase"/>
</dbReference>
<dbReference type="PANTHER" id="PTHR43766">
    <property type="entry name" value="TRYPTOPHAN--TRNA LIGASE, MITOCHONDRIAL"/>
    <property type="match status" value="1"/>
</dbReference>
<evidence type="ECO:0000256" key="7">
    <source>
        <dbReference type="ARBA" id="ARBA00023146"/>
    </source>
</evidence>
<comment type="catalytic activity">
    <reaction evidence="8">
        <text>tRNA(Trp) + L-tryptophan + ATP = L-tryptophyl-tRNA(Trp) + AMP + diphosphate + H(+)</text>
        <dbReference type="Rhea" id="RHEA:24080"/>
        <dbReference type="Rhea" id="RHEA-COMP:9671"/>
        <dbReference type="Rhea" id="RHEA-COMP:9705"/>
        <dbReference type="ChEBI" id="CHEBI:15378"/>
        <dbReference type="ChEBI" id="CHEBI:30616"/>
        <dbReference type="ChEBI" id="CHEBI:33019"/>
        <dbReference type="ChEBI" id="CHEBI:57912"/>
        <dbReference type="ChEBI" id="CHEBI:78442"/>
        <dbReference type="ChEBI" id="CHEBI:78535"/>
        <dbReference type="ChEBI" id="CHEBI:456215"/>
        <dbReference type="EC" id="6.1.1.2"/>
    </reaction>
</comment>
<reference evidence="11 12" key="1">
    <citation type="submission" date="2017-09" db="EMBL/GenBank/DDBJ databases">
        <title>Depth-based differentiation of microbial function through sediment-hosted aquifers and enrichment of novel symbionts in the deep terrestrial subsurface.</title>
        <authorList>
            <person name="Probst A.J."/>
            <person name="Ladd B."/>
            <person name="Jarett J.K."/>
            <person name="Geller-Mcgrath D.E."/>
            <person name="Sieber C.M."/>
            <person name="Emerson J.B."/>
            <person name="Anantharaman K."/>
            <person name="Thomas B.C."/>
            <person name="Malmstrom R."/>
            <person name="Stieglmeier M."/>
            <person name="Klingl A."/>
            <person name="Woyke T."/>
            <person name="Ryan C.M."/>
            <person name="Banfield J.F."/>
        </authorList>
    </citation>
    <scope>NUCLEOTIDE SEQUENCE [LARGE SCALE GENOMIC DNA]</scope>
    <source>
        <strain evidence="11">CG11_big_fil_rev_8_21_14_0_20_42_13</strain>
    </source>
</reference>